<dbReference type="KEGG" id="pbh:AAW51_5100"/>
<dbReference type="Pfam" id="PF00155">
    <property type="entry name" value="Aminotran_1_2"/>
    <property type="match status" value="1"/>
</dbReference>
<accession>A0A0G3BWQ6</accession>
<dbReference type="RefSeq" id="WP_047196857.1">
    <property type="nucleotide sequence ID" value="NZ_CP011371.1"/>
</dbReference>
<dbReference type="GO" id="GO:0003700">
    <property type="term" value="F:DNA-binding transcription factor activity"/>
    <property type="evidence" value="ECO:0007669"/>
    <property type="project" value="InterPro"/>
</dbReference>
<dbReference type="CDD" id="cd07377">
    <property type="entry name" value="WHTH_GntR"/>
    <property type="match status" value="1"/>
</dbReference>
<dbReference type="SMART" id="SM00345">
    <property type="entry name" value="HTH_GNTR"/>
    <property type="match status" value="1"/>
</dbReference>
<dbReference type="InterPro" id="IPR015421">
    <property type="entry name" value="PyrdxlP-dep_Trfase_major"/>
</dbReference>
<dbReference type="SUPFAM" id="SSF46785">
    <property type="entry name" value="Winged helix' DNA-binding domain"/>
    <property type="match status" value="1"/>
</dbReference>
<keyword evidence="8" id="KW-1185">Reference proteome</keyword>
<evidence type="ECO:0000256" key="3">
    <source>
        <dbReference type="ARBA" id="ARBA00023015"/>
    </source>
</evidence>
<dbReference type="Gene3D" id="1.10.10.10">
    <property type="entry name" value="Winged helix-like DNA-binding domain superfamily/Winged helix DNA-binding domain"/>
    <property type="match status" value="1"/>
</dbReference>
<reference evidence="7 8" key="1">
    <citation type="submission" date="2015-05" db="EMBL/GenBank/DDBJ databases">
        <authorList>
            <person name="Tang B."/>
            <person name="Yu Y."/>
        </authorList>
    </citation>
    <scope>NUCLEOTIDE SEQUENCE [LARGE SCALE GENOMIC DNA]</scope>
    <source>
        <strain evidence="7 8">DSM 7029</strain>
    </source>
</reference>
<keyword evidence="4" id="KW-0238">DNA-binding</keyword>
<evidence type="ECO:0000256" key="1">
    <source>
        <dbReference type="ARBA" id="ARBA00005384"/>
    </source>
</evidence>
<protein>
    <submittedName>
        <fullName evidence="7">GntR family transcriptional regulator</fullName>
    </submittedName>
</protein>
<dbReference type="SUPFAM" id="SSF53383">
    <property type="entry name" value="PLP-dependent transferases"/>
    <property type="match status" value="1"/>
</dbReference>
<dbReference type="InterPro" id="IPR051446">
    <property type="entry name" value="HTH_trans_reg/aminotransferase"/>
</dbReference>
<organism evidence="7 8">
    <name type="scientific">Caldimonas brevitalea</name>
    <dbReference type="NCBI Taxonomy" id="413882"/>
    <lineage>
        <taxon>Bacteria</taxon>
        <taxon>Pseudomonadati</taxon>
        <taxon>Pseudomonadota</taxon>
        <taxon>Betaproteobacteria</taxon>
        <taxon>Burkholderiales</taxon>
        <taxon>Sphaerotilaceae</taxon>
        <taxon>Caldimonas</taxon>
    </lineage>
</organism>
<name>A0A0G3BWQ6_9BURK</name>
<sequence>MIPLDRDSSVPLAGQIEAGLAARIGDGRLAPGMRLPSIRQLAAQLAVSPNTVVLAYDRLVAAGLIESRGTIGYLVCETESPPPELEPLEAGEEQDPVWLAQQASDQRPGVLLASSGALPLAWLEDGIPASLVQRALAACTGGMAARCPAQGLPALRERIAMLMRSQGIAADAGRVMTTFGATQALDLICRAFLRPGDRVLVEDPGFFLMFGRLRQAGVDVVPITRRPDGLDLAELEAALAEHRPRMLFVQSVLHNPTGWGSSAANLHRLLTLAERYDLLIAEDDVHGHFLPGQATRLAQLSGLSRVIYFSSFCKALSPALRLGWLAAEPALLKPLLREKVYSVLTTPALNEFVLLELLASGRFRKHVERLQQKLAQARIASISRLQQAGIVFEDGVGEGGLFLWGRVPQGVDIELLAKDAWRNRIVLAGGASFRARPLAADGWLRFNVAHSQHPRLADYLTQRFQALSAGGSTLSRLASMPLDGLPT</sequence>
<comment type="similarity">
    <text evidence="1">In the C-terminal section; belongs to the class-I pyridoxal-phosphate-dependent aminotransferase family.</text>
</comment>
<keyword evidence="5" id="KW-0804">Transcription</keyword>
<proteinExistence type="inferred from homology"/>
<dbReference type="Proteomes" id="UP000035352">
    <property type="component" value="Chromosome"/>
</dbReference>
<dbReference type="PANTHER" id="PTHR46577">
    <property type="entry name" value="HTH-TYPE TRANSCRIPTIONAL REGULATORY PROTEIN GABR"/>
    <property type="match status" value="1"/>
</dbReference>
<evidence type="ECO:0000313" key="8">
    <source>
        <dbReference type="Proteomes" id="UP000035352"/>
    </source>
</evidence>
<dbReference type="InterPro" id="IPR036390">
    <property type="entry name" value="WH_DNA-bd_sf"/>
</dbReference>
<dbReference type="InterPro" id="IPR000524">
    <property type="entry name" value="Tscrpt_reg_HTH_GntR"/>
</dbReference>
<keyword evidence="2" id="KW-0663">Pyridoxal phosphate</keyword>
<dbReference type="InterPro" id="IPR015424">
    <property type="entry name" value="PyrdxlP-dep_Trfase"/>
</dbReference>
<dbReference type="PANTHER" id="PTHR46577:SF2">
    <property type="entry name" value="TRANSCRIPTIONAL REGULATORY PROTEIN"/>
    <property type="match status" value="1"/>
</dbReference>
<dbReference type="CDD" id="cd00609">
    <property type="entry name" value="AAT_like"/>
    <property type="match status" value="1"/>
</dbReference>
<dbReference type="InterPro" id="IPR036388">
    <property type="entry name" value="WH-like_DNA-bd_sf"/>
</dbReference>
<dbReference type="PATRIC" id="fig|413882.6.peg.5326"/>
<dbReference type="EMBL" id="CP011371">
    <property type="protein sequence ID" value="AKJ31791.1"/>
    <property type="molecule type" value="Genomic_DNA"/>
</dbReference>
<evidence type="ECO:0000256" key="5">
    <source>
        <dbReference type="ARBA" id="ARBA00023163"/>
    </source>
</evidence>
<evidence type="ECO:0000256" key="2">
    <source>
        <dbReference type="ARBA" id="ARBA00022898"/>
    </source>
</evidence>
<dbReference type="STRING" id="413882.AAW51_5100"/>
<dbReference type="OrthoDB" id="9804020at2"/>
<dbReference type="GO" id="GO:0003677">
    <property type="term" value="F:DNA binding"/>
    <property type="evidence" value="ECO:0007669"/>
    <property type="project" value="UniProtKB-KW"/>
</dbReference>
<evidence type="ECO:0000256" key="4">
    <source>
        <dbReference type="ARBA" id="ARBA00023125"/>
    </source>
</evidence>
<dbReference type="GO" id="GO:0030170">
    <property type="term" value="F:pyridoxal phosphate binding"/>
    <property type="evidence" value="ECO:0007669"/>
    <property type="project" value="InterPro"/>
</dbReference>
<feature type="domain" description="HTH gntR-type" evidence="6">
    <location>
        <begin position="10"/>
        <end position="78"/>
    </location>
</feature>
<gene>
    <name evidence="7" type="ORF">AAW51_5100</name>
</gene>
<keyword evidence="3" id="KW-0805">Transcription regulation</keyword>
<dbReference type="InterPro" id="IPR004839">
    <property type="entry name" value="Aminotransferase_I/II_large"/>
</dbReference>
<dbReference type="AlphaFoldDB" id="A0A0G3BWQ6"/>
<evidence type="ECO:0000259" key="6">
    <source>
        <dbReference type="PROSITE" id="PS50949"/>
    </source>
</evidence>
<dbReference type="PROSITE" id="PS50949">
    <property type="entry name" value="HTH_GNTR"/>
    <property type="match status" value="1"/>
</dbReference>
<dbReference type="Pfam" id="PF00392">
    <property type="entry name" value="GntR"/>
    <property type="match status" value="1"/>
</dbReference>
<dbReference type="Gene3D" id="3.40.640.10">
    <property type="entry name" value="Type I PLP-dependent aspartate aminotransferase-like (Major domain)"/>
    <property type="match status" value="1"/>
</dbReference>
<evidence type="ECO:0000313" key="7">
    <source>
        <dbReference type="EMBL" id="AKJ31791.1"/>
    </source>
</evidence>